<dbReference type="GO" id="GO:0006950">
    <property type="term" value="P:response to stress"/>
    <property type="evidence" value="ECO:0007669"/>
    <property type="project" value="TreeGrafter"/>
</dbReference>
<feature type="domain" description="HTH marR-type" evidence="1">
    <location>
        <begin position="2"/>
        <end position="131"/>
    </location>
</feature>
<reference evidence="2 3" key="1">
    <citation type="submission" date="2017-07" db="EMBL/GenBank/DDBJ databases">
        <title>Elstera cyanobacteriorum sp. nov., a novel bacterium isolated from cyanobacterial aggregates in a eutrophic lake.</title>
        <authorList>
            <person name="Cai H."/>
        </authorList>
    </citation>
    <scope>NUCLEOTIDE SEQUENCE [LARGE SCALE GENOMIC DNA]</scope>
    <source>
        <strain evidence="2 3">TH019</strain>
    </source>
</reference>
<comment type="caution">
    <text evidence="2">The sequence shown here is derived from an EMBL/GenBank/DDBJ whole genome shotgun (WGS) entry which is preliminary data.</text>
</comment>
<dbReference type="PANTHER" id="PTHR33164:SF105">
    <property type="entry name" value="TRANSCRIPTIONAL REPRESSOR PROTEIN-RELATED"/>
    <property type="match status" value="1"/>
</dbReference>
<sequence length="131" mass="14512">MSDCYCILLRTASRKVTALYDAALAPFGITLAQFSLMRRIRRGEPVSITDLAQRAELDRSTVGRNLKPLERLGLVQHVTSLDQREASVALTEAGHALLKRADPIWHQVQVDLETRLGAVDAGQLTRLLHAL</sequence>
<dbReference type="Pfam" id="PF12802">
    <property type="entry name" value="MarR_2"/>
    <property type="match status" value="1"/>
</dbReference>
<dbReference type="SUPFAM" id="SSF46785">
    <property type="entry name" value="Winged helix' DNA-binding domain"/>
    <property type="match status" value="1"/>
</dbReference>
<gene>
    <name evidence="2" type="ORF">CHR90_14975</name>
</gene>
<protein>
    <submittedName>
        <fullName evidence="2">MarR family transcriptional regulator</fullName>
    </submittedName>
</protein>
<evidence type="ECO:0000259" key="1">
    <source>
        <dbReference type="PROSITE" id="PS50995"/>
    </source>
</evidence>
<name>A0A255XJU8_9PROT</name>
<dbReference type="InterPro" id="IPR036390">
    <property type="entry name" value="WH_DNA-bd_sf"/>
</dbReference>
<dbReference type="PROSITE" id="PS50995">
    <property type="entry name" value="HTH_MARR_2"/>
    <property type="match status" value="1"/>
</dbReference>
<dbReference type="GO" id="GO:0003700">
    <property type="term" value="F:DNA-binding transcription factor activity"/>
    <property type="evidence" value="ECO:0007669"/>
    <property type="project" value="InterPro"/>
</dbReference>
<dbReference type="EMBL" id="NOXS01000034">
    <property type="protein sequence ID" value="OYQ17273.1"/>
    <property type="molecule type" value="Genomic_DNA"/>
</dbReference>
<evidence type="ECO:0000313" key="3">
    <source>
        <dbReference type="Proteomes" id="UP000216361"/>
    </source>
</evidence>
<dbReference type="SMART" id="SM00347">
    <property type="entry name" value="HTH_MARR"/>
    <property type="match status" value="1"/>
</dbReference>
<dbReference type="OrthoDB" id="7359569at2"/>
<dbReference type="InterPro" id="IPR000835">
    <property type="entry name" value="HTH_MarR-typ"/>
</dbReference>
<keyword evidence="3" id="KW-1185">Reference proteome</keyword>
<dbReference type="AlphaFoldDB" id="A0A255XJU8"/>
<accession>A0A255XJU8</accession>
<proteinExistence type="predicted"/>
<dbReference type="Proteomes" id="UP000216361">
    <property type="component" value="Unassembled WGS sequence"/>
</dbReference>
<dbReference type="InterPro" id="IPR036388">
    <property type="entry name" value="WH-like_DNA-bd_sf"/>
</dbReference>
<dbReference type="Gene3D" id="1.10.10.10">
    <property type="entry name" value="Winged helix-like DNA-binding domain superfamily/Winged helix DNA-binding domain"/>
    <property type="match status" value="1"/>
</dbReference>
<dbReference type="InterPro" id="IPR039422">
    <property type="entry name" value="MarR/SlyA-like"/>
</dbReference>
<organism evidence="2 3">
    <name type="scientific">Elstera cyanobacteriorum</name>
    <dbReference type="NCBI Taxonomy" id="2022747"/>
    <lineage>
        <taxon>Bacteria</taxon>
        <taxon>Pseudomonadati</taxon>
        <taxon>Pseudomonadota</taxon>
        <taxon>Alphaproteobacteria</taxon>
        <taxon>Rhodospirillales</taxon>
        <taxon>Rhodospirillaceae</taxon>
        <taxon>Elstera</taxon>
    </lineage>
</organism>
<dbReference type="PANTHER" id="PTHR33164">
    <property type="entry name" value="TRANSCRIPTIONAL REGULATOR, MARR FAMILY"/>
    <property type="match status" value="1"/>
</dbReference>
<dbReference type="RefSeq" id="WP_094409868.1">
    <property type="nucleotide sequence ID" value="NZ_BMJZ01000005.1"/>
</dbReference>
<evidence type="ECO:0000313" key="2">
    <source>
        <dbReference type="EMBL" id="OYQ17273.1"/>
    </source>
</evidence>